<evidence type="ECO:0000313" key="2">
    <source>
        <dbReference type="Proteomes" id="UP000055590"/>
    </source>
</evidence>
<proteinExistence type="predicted"/>
<evidence type="ECO:0000313" key="1">
    <source>
        <dbReference type="EMBL" id="AKU90754.1"/>
    </source>
</evidence>
<gene>
    <name evidence="1" type="ORF">AKJ08_1141</name>
</gene>
<keyword evidence="2" id="KW-1185">Reference proteome</keyword>
<organism evidence="1 2">
    <name type="scientific">Vulgatibacter incomptus</name>
    <dbReference type="NCBI Taxonomy" id="1391653"/>
    <lineage>
        <taxon>Bacteria</taxon>
        <taxon>Pseudomonadati</taxon>
        <taxon>Myxococcota</taxon>
        <taxon>Myxococcia</taxon>
        <taxon>Myxococcales</taxon>
        <taxon>Cystobacterineae</taxon>
        <taxon>Vulgatibacteraceae</taxon>
        <taxon>Vulgatibacter</taxon>
    </lineage>
</organism>
<sequence length="61" mass="6746">MRIFHGEKLVAVHIRSFEAKSEVVNREHFAGLHRAPAERVAASNEASPFAAVGRSLVDYGR</sequence>
<accession>A0A0K1PCC5</accession>
<dbReference type="Proteomes" id="UP000055590">
    <property type="component" value="Chromosome"/>
</dbReference>
<protein>
    <submittedName>
        <fullName evidence="1">Uncharacterized protein</fullName>
    </submittedName>
</protein>
<dbReference type="EMBL" id="CP012332">
    <property type="protein sequence ID" value="AKU90754.1"/>
    <property type="molecule type" value="Genomic_DNA"/>
</dbReference>
<reference evidence="1 2" key="1">
    <citation type="submission" date="2015-08" db="EMBL/GenBank/DDBJ databases">
        <authorList>
            <person name="Babu N.S."/>
            <person name="Beckwith C.J."/>
            <person name="Beseler K.G."/>
            <person name="Brison A."/>
            <person name="Carone J.V."/>
            <person name="Caskin T.P."/>
            <person name="Diamond M."/>
            <person name="Durham M.E."/>
            <person name="Foxe J.M."/>
            <person name="Go M."/>
            <person name="Henderson B.A."/>
            <person name="Jones I.B."/>
            <person name="McGettigan J.A."/>
            <person name="Micheletti S.J."/>
            <person name="Nasrallah M.E."/>
            <person name="Ortiz D."/>
            <person name="Piller C.R."/>
            <person name="Privatt S.R."/>
            <person name="Schneider S.L."/>
            <person name="Sharp S."/>
            <person name="Smith T.C."/>
            <person name="Stanton J.D."/>
            <person name="Ullery H.E."/>
            <person name="Wilson R.J."/>
            <person name="Serrano M.G."/>
            <person name="Buck G."/>
            <person name="Lee V."/>
            <person name="Wang Y."/>
            <person name="Carvalho R."/>
            <person name="Voegtly L."/>
            <person name="Shi R."/>
            <person name="Duckworth R."/>
            <person name="Johnson A."/>
            <person name="Loviza R."/>
            <person name="Walstead R."/>
            <person name="Shah Z."/>
            <person name="Kiflezghi M."/>
            <person name="Wade K."/>
            <person name="Ball S.L."/>
            <person name="Bradley K.W."/>
            <person name="Asai D.J."/>
            <person name="Bowman C.A."/>
            <person name="Russell D.A."/>
            <person name="Pope W.H."/>
            <person name="Jacobs-Sera D."/>
            <person name="Hendrix R.W."/>
            <person name="Hatfull G.F."/>
        </authorList>
    </citation>
    <scope>NUCLEOTIDE SEQUENCE [LARGE SCALE GENOMIC DNA]</scope>
    <source>
        <strain evidence="1 2">DSM 27710</strain>
    </source>
</reference>
<dbReference type="STRING" id="1391653.AKJ08_1141"/>
<dbReference type="AlphaFoldDB" id="A0A0K1PCC5"/>
<name>A0A0K1PCC5_9BACT</name>
<dbReference type="KEGG" id="vin:AKJ08_1141"/>